<comment type="caution">
    <text evidence="2">The sequence shown here is derived from an EMBL/GenBank/DDBJ whole genome shotgun (WGS) entry which is preliminary data.</text>
</comment>
<organism evidence="2 3">
    <name type="scientific">Oceanithermus desulfurans NBRC 100063</name>
    <dbReference type="NCBI Taxonomy" id="1227550"/>
    <lineage>
        <taxon>Bacteria</taxon>
        <taxon>Thermotogati</taxon>
        <taxon>Deinococcota</taxon>
        <taxon>Deinococci</taxon>
        <taxon>Thermales</taxon>
        <taxon>Thermaceae</taxon>
        <taxon>Oceanithermus</taxon>
    </lineage>
</organism>
<sequence>MTYEVISLDTNVVIAALNRNDVHHEAALDFLEARGSDPLVLPAAVYAELLALPGAGAVKQFIEQYRLRPVFSSLDTPRVWELAAERFARYVERRRRSGGGRPRRILADFLIGAQALAQVGQGYTPVFTTLDARFFRRYFPELNVLDLA</sequence>
<evidence type="ECO:0000259" key="1">
    <source>
        <dbReference type="Pfam" id="PF01850"/>
    </source>
</evidence>
<dbReference type="EMBL" id="BJXN01000016">
    <property type="protein sequence ID" value="GEM90601.1"/>
    <property type="molecule type" value="Genomic_DNA"/>
</dbReference>
<gene>
    <name evidence="2" type="ORF">ODE01S_20350</name>
</gene>
<dbReference type="OrthoDB" id="68010at2"/>
<dbReference type="RefSeq" id="WP_147148480.1">
    <property type="nucleotide sequence ID" value="NZ_BJXN01000016.1"/>
</dbReference>
<dbReference type="AlphaFoldDB" id="A0A511RLR7"/>
<dbReference type="Proteomes" id="UP000321827">
    <property type="component" value="Unassembled WGS sequence"/>
</dbReference>
<reference evidence="2 3" key="1">
    <citation type="submission" date="2019-07" db="EMBL/GenBank/DDBJ databases">
        <title>Whole genome shotgun sequence of Oceanithermus desulfurans NBRC 100063.</title>
        <authorList>
            <person name="Hosoyama A."/>
            <person name="Uohara A."/>
            <person name="Ohji S."/>
            <person name="Ichikawa N."/>
        </authorList>
    </citation>
    <scope>NUCLEOTIDE SEQUENCE [LARGE SCALE GENOMIC DNA]</scope>
    <source>
        <strain evidence="2 3">NBRC 100063</strain>
    </source>
</reference>
<dbReference type="InterPro" id="IPR029060">
    <property type="entry name" value="PIN-like_dom_sf"/>
</dbReference>
<name>A0A511RLR7_9DEIN</name>
<evidence type="ECO:0000313" key="3">
    <source>
        <dbReference type="Proteomes" id="UP000321827"/>
    </source>
</evidence>
<dbReference type="Gene3D" id="3.40.50.1010">
    <property type="entry name" value="5'-nuclease"/>
    <property type="match status" value="1"/>
</dbReference>
<evidence type="ECO:0000313" key="2">
    <source>
        <dbReference type="EMBL" id="GEM90601.1"/>
    </source>
</evidence>
<accession>A0A511RLR7</accession>
<feature type="domain" description="PIN" evidence="1">
    <location>
        <begin position="8"/>
        <end position="137"/>
    </location>
</feature>
<protein>
    <submittedName>
        <fullName evidence="2">PIN domain-containing protein</fullName>
    </submittedName>
</protein>
<dbReference type="SUPFAM" id="SSF88723">
    <property type="entry name" value="PIN domain-like"/>
    <property type="match status" value="1"/>
</dbReference>
<proteinExistence type="predicted"/>
<dbReference type="Pfam" id="PF01850">
    <property type="entry name" value="PIN"/>
    <property type="match status" value="1"/>
</dbReference>
<dbReference type="InterPro" id="IPR002716">
    <property type="entry name" value="PIN_dom"/>
</dbReference>